<dbReference type="EMBL" id="JAJGMW010000026">
    <property type="protein sequence ID" value="MCC4214236.1"/>
    <property type="molecule type" value="Genomic_DNA"/>
</dbReference>
<evidence type="ECO:0000256" key="6">
    <source>
        <dbReference type="SAM" id="SignalP"/>
    </source>
</evidence>
<dbReference type="PROSITE" id="PS51257">
    <property type="entry name" value="PROKAR_LIPOPROTEIN"/>
    <property type="match status" value="1"/>
</dbReference>
<accession>A0ABS8GW41</accession>
<feature type="signal peptide" evidence="6">
    <location>
        <begin position="1"/>
        <end position="19"/>
    </location>
</feature>
<reference evidence="9 10" key="1">
    <citation type="submission" date="2021-11" db="EMBL/GenBank/DDBJ databases">
        <title>Seasonal and diel survey of microbial diversity of the Tyrrhenian coast.</title>
        <authorList>
            <person name="Gattoni G."/>
            <person name="Corral P."/>
        </authorList>
    </citation>
    <scope>NUCLEOTIDE SEQUENCE [LARGE SCALE GENOMIC DNA]</scope>
    <source>
        <strain evidence="9 10">Mr9</strain>
    </source>
</reference>
<keyword evidence="5" id="KW-0998">Cell outer membrane</keyword>
<protein>
    <submittedName>
        <fullName evidence="9">RagB/SusD family nutrient uptake outer membrane protein</fullName>
    </submittedName>
</protein>
<dbReference type="RefSeq" id="WP_228231301.1">
    <property type="nucleotide sequence ID" value="NZ_JAJGMW010000026.1"/>
</dbReference>
<name>A0ABS8GW41_9FLAO</name>
<evidence type="ECO:0000256" key="4">
    <source>
        <dbReference type="ARBA" id="ARBA00023136"/>
    </source>
</evidence>
<sequence length="457" mass="51570">MHSLLYKSILCLLVCSVYACEAFMETDLPNTQITAETVFADEGTTNAALLNVYANLREGGMLTGKDAGVGNLMAHYTDELDLYLTSRANVLVFYENNVLPETPFIEQLWEHSYSQIYALNDIIAYTTDNDKLSEAFAIQIQGEAYFLRALLHLYLQQLFGEIPYVTGTNYVENTNIAKSSEEAVFEKLIQDLKMAKNLLPEAYPSSERVRPNQAVATALLARVYLYSGDWDQAIAQASQVIENPLYKVDLPLSEVFLKNSQAVLLQFSPGAEGANTYEAANYVFESLPPPRTALTSKLISSFEVQDQRLQQWIGKVGEGEAARYFPHKYQENRNTARTLEYSILLRIGEQYLIRSEAQARLGQLEAAAIDLNAIRTRADLPDLEPTTQEQLLAAILQERRHELFTEYGHRFFDLKRFDAADATLSYKSGWEPYKIKLPLPDAELVLNPNLLPQNPGY</sequence>
<feature type="domain" description="SusD-like N-terminal" evidence="8">
    <location>
        <begin position="82"/>
        <end position="225"/>
    </location>
</feature>
<evidence type="ECO:0000259" key="7">
    <source>
        <dbReference type="Pfam" id="PF07980"/>
    </source>
</evidence>
<dbReference type="SUPFAM" id="SSF48452">
    <property type="entry name" value="TPR-like"/>
    <property type="match status" value="1"/>
</dbReference>
<evidence type="ECO:0000259" key="8">
    <source>
        <dbReference type="Pfam" id="PF14322"/>
    </source>
</evidence>
<comment type="subcellular location">
    <subcellularLocation>
        <location evidence="1">Cell outer membrane</location>
    </subcellularLocation>
</comment>
<comment type="similarity">
    <text evidence="2">Belongs to the SusD family.</text>
</comment>
<dbReference type="Pfam" id="PF14322">
    <property type="entry name" value="SusD-like_3"/>
    <property type="match status" value="1"/>
</dbReference>
<organism evidence="9 10">
    <name type="scientific">Leeuwenhoekiella parthenopeia</name>
    <dbReference type="NCBI Taxonomy" id="2890320"/>
    <lineage>
        <taxon>Bacteria</taxon>
        <taxon>Pseudomonadati</taxon>
        <taxon>Bacteroidota</taxon>
        <taxon>Flavobacteriia</taxon>
        <taxon>Flavobacteriales</taxon>
        <taxon>Flavobacteriaceae</taxon>
        <taxon>Leeuwenhoekiella</taxon>
    </lineage>
</organism>
<dbReference type="InterPro" id="IPR033985">
    <property type="entry name" value="SusD-like_N"/>
</dbReference>
<keyword evidence="3 6" id="KW-0732">Signal</keyword>
<dbReference type="InterPro" id="IPR012944">
    <property type="entry name" value="SusD_RagB_dom"/>
</dbReference>
<keyword evidence="4" id="KW-0472">Membrane</keyword>
<dbReference type="Gene3D" id="1.25.40.390">
    <property type="match status" value="1"/>
</dbReference>
<evidence type="ECO:0000256" key="5">
    <source>
        <dbReference type="ARBA" id="ARBA00023237"/>
    </source>
</evidence>
<feature type="chain" id="PRO_5045129703" evidence="6">
    <location>
        <begin position="20"/>
        <end position="457"/>
    </location>
</feature>
<gene>
    <name evidence="9" type="ORF">LLW17_16025</name>
</gene>
<evidence type="ECO:0000256" key="3">
    <source>
        <dbReference type="ARBA" id="ARBA00022729"/>
    </source>
</evidence>
<comment type="caution">
    <text evidence="9">The sequence shown here is derived from an EMBL/GenBank/DDBJ whole genome shotgun (WGS) entry which is preliminary data.</text>
</comment>
<dbReference type="InterPro" id="IPR011990">
    <property type="entry name" value="TPR-like_helical_dom_sf"/>
</dbReference>
<evidence type="ECO:0000313" key="10">
    <source>
        <dbReference type="Proteomes" id="UP001197770"/>
    </source>
</evidence>
<evidence type="ECO:0000256" key="2">
    <source>
        <dbReference type="ARBA" id="ARBA00006275"/>
    </source>
</evidence>
<dbReference type="CDD" id="cd08977">
    <property type="entry name" value="SusD"/>
    <property type="match status" value="1"/>
</dbReference>
<evidence type="ECO:0000256" key="1">
    <source>
        <dbReference type="ARBA" id="ARBA00004442"/>
    </source>
</evidence>
<dbReference type="Pfam" id="PF07980">
    <property type="entry name" value="SusD_RagB"/>
    <property type="match status" value="1"/>
</dbReference>
<dbReference type="Proteomes" id="UP001197770">
    <property type="component" value="Unassembled WGS sequence"/>
</dbReference>
<keyword evidence="10" id="KW-1185">Reference proteome</keyword>
<feature type="domain" description="RagB/SusD" evidence="7">
    <location>
        <begin position="325"/>
        <end position="457"/>
    </location>
</feature>
<evidence type="ECO:0000313" key="9">
    <source>
        <dbReference type="EMBL" id="MCC4214236.1"/>
    </source>
</evidence>
<proteinExistence type="inferred from homology"/>